<keyword evidence="2" id="KW-1185">Reference proteome</keyword>
<evidence type="ECO:0000313" key="1">
    <source>
        <dbReference type="EMBL" id="MFD2760450.1"/>
    </source>
</evidence>
<gene>
    <name evidence="1" type="ORF">ACFSUO_05630</name>
</gene>
<dbReference type="EMBL" id="JBHUNA010000009">
    <property type="protein sequence ID" value="MFD2760450.1"/>
    <property type="molecule type" value="Genomic_DNA"/>
</dbReference>
<proteinExistence type="predicted"/>
<dbReference type="Proteomes" id="UP001597502">
    <property type="component" value="Unassembled WGS sequence"/>
</dbReference>
<name>A0ABW5V754_9BACI</name>
<sequence length="232" mass="26982">MSSPFSIEQPWTLHWQRLPSNLKTINYINGESPKECAALDALAKVGIIRGKQLARLFRLPKKRQKRMVKEQKIVRHEMHVNKQIIPIYTLGQTGAIVTDVPYEANYWVKYQTKDVLKRLMFFELYQFFPGAVIIPAPQPFIAAIEWKGKPFYVYVCRGDIKDLLLHLKWKGSSFNERMIAITESMKHIGPLKTYAKDMKLRITTDKDLMAGDKDSQNVFYLLDEQGEFIKEA</sequence>
<protein>
    <submittedName>
        <fullName evidence="1">Uncharacterized protein</fullName>
    </submittedName>
</protein>
<accession>A0ABW5V754</accession>
<dbReference type="RefSeq" id="WP_382391940.1">
    <property type="nucleotide sequence ID" value="NZ_JBHUNA010000009.1"/>
</dbReference>
<reference evidence="2" key="1">
    <citation type="journal article" date="2019" name="Int. J. Syst. Evol. Microbiol.">
        <title>The Global Catalogue of Microorganisms (GCM) 10K type strain sequencing project: providing services to taxonomists for standard genome sequencing and annotation.</title>
        <authorList>
            <consortium name="The Broad Institute Genomics Platform"/>
            <consortium name="The Broad Institute Genome Sequencing Center for Infectious Disease"/>
            <person name="Wu L."/>
            <person name="Ma J."/>
        </authorList>
    </citation>
    <scope>NUCLEOTIDE SEQUENCE [LARGE SCALE GENOMIC DNA]</scope>
    <source>
        <strain evidence="2">TISTR 1535</strain>
    </source>
</reference>
<organism evidence="1 2">
    <name type="scientific">Lentibacillus juripiscarius</name>
    <dbReference type="NCBI Taxonomy" id="257446"/>
    <lineage>
        <taxon>Bacteria</taxon>
        <taxon>Bacillati</taxon>
        <taxon>Bacillota</taxon>
        <taxon>Bacilli</taxon>
        <taxon>Bacillales</taxon>
        <taxon>Bacillaceae</taxon>
        <taxon>Lentibacillus</taxon>
    </lineage>
</organism>
<comment type="caution">
    <text evidence="1">The sequence shown here is derived from an EMBL/GenBank/DDBJ whole genome shotgun (WGS) entry which is preliminary data.</text>
</comment>
<evidence type="ECO:0000313" key="2">
    <source>
        <dbReference type="Proteomes" id="UP001597502"/>
    </source>
</evidence>